<organism evidence="3 4">
    <name type="scientific">Papaver nudicaule</name>
    <name type="common">Iceland poppy</name>
    <dbReference type="NCBI Taxonomy" id="74823"/>
    <lineage>
        <taxon>Eukaryota</taxon>
        <taxon>Viridiplantae</taxon>
        <taxon>Streptophyta</taxon>
        <taxon>Embryophyta</taxon>
        <taxon>Tracheophyta</taxon>
        <taxon>Spermatophyta</taxon>
        <taxon>Magnoliopsida</taxon>
        <taxon>Ranunculales</taxon>
        <taxon>Papaveraceae</taxon>
        <taxon>Papaveroideae</taxon>
        <taxon>Papaver</taxon>
    </lineage>
</organism>
<dbReference type="InterPro" id="IPR002110">
    <property type="entry name" value="Ankyrin_rpt"/>
</dbReference>
<name>A0AA41VQH7_PAPNU</name>
<sequence length="236" mass="26430">MADIHHNHQRFQNDSELLMPREPGRSNNRSRELQLGDDFSEDQDSTFTNVNSTNNKLGYSDQQQNAITNLENSRDLNYYLPLYKASLRGDWDCAKEFFRHDPESVNKTITSYRRTALHVAAGAGHSEFAKNLVELMSPETIALKDSYNGDTALHFASIAGMTDVASAMVDKNKDITQVQNDNGWTPLLLCAAYATREQKDMIEYLCTVTRNEQPSAPFSGHEGAQLICNVIAAGLH</sequence>
<dbReference type="Proteomes" id="UP001177140">
    <property type="component" value="Unassembled WGS sequence"/>
</dbReference>
<protein>
    <submittedName>
        <fullName evidence="3">Uncharacterized protein</fullName>
    </submittedName>
</protein>
<evidence type="ECO:0000256" key="1">
    <source>
        <dbReference type="PROSITE-ProRule" id="PRU00023"/>
    </source>
</evidence>
<gene>
    <name evidence="3" type="ORF">MKW94_016888</name>
</gene>
<evidence type="ECO:0000313" key="4">
    <source>
        <dbReference type="Proteomes" id="UP001177140"/>
    </source>
</evidence>
<dbReference type="Gene3D" id="1.25.40.20">
    <property type="entry name" value="Ankyrin repeat-containing domain"/>
    <property type="match status" value="1"/>
</dbReference>
<comment type="caution">
    <text evidence="3">The sequence shown here is derived from an EMBL/GenBank/DDBJ whole genome shotgun (WGS) entry which is preliminary data.</text>
</comment>
<dbReference type="Pfam" id="PF12796">
    <property type="entry name" value="Ank_2"/>
    <property type="match status" value="2"/>
</dbReference>
<keyword evidence="1" id="KW-0040">ANK repeat</keyword>
<feature type="non-terminal residue" evidence="3">
    <location>
        <position position="1"/>
    </location>
</feature>
<evidence type="ECO:0000313" key="3">
    <source>
        <dbReference type="EMBL" id="MCL7045624.1"/>
    </source>
</evidence>
<feature type="repeat" description="ANK" evidence="1">
    <location>
        <begin position="148"/>
        <end position="180"/>
    </location>
</feature>
<proteinExistence type="predicted"/>
<dbReference type="SMART" id="SM00248">
    <property type="entry name" value="ANK"/>
    <property type="match status" value="4"/>
</dbReference>
<dbReference type="PROSITE" id="PS50088">
    <property type="entry name" value="ANK_REPEAT"/>
    <property type="match status" value="1"/>
</dbReference>
<dbReference type="AlphaFoldDB" id="A0AA41VQH7"/>
<dbReference type="PROSITE" id="PS50297">
    <property type="entry name" value="ANK_REP_REGION"/>
    <property type="match status" value="1"/>
</dbReference>
<feature type="region of interest" description="Disordered" evidence="2">
    <location>
        <begin position="1"/>
        <end position="45"/>
    </location>
</feature>
<dbReference type="SUPFAM" id="SSF48403">
    <property type="entry name" value="Ankyrin repeat"/>
    <property type="match status" value="1"/>
</dbReference>
<dbReference type="PANTHER" id="PTHR47303">
    <property type="match status" value="1"/>
</dbReference>
<dbReference type="EMBL" id="JAJJMA010271893">
    <property type="protein sequence ID" value="MCL7045624.1"/>
    <property type="molecule type" value="Genomic_DNA"/>
</dbReference>
<accession>A0AA41VQH7</accession>
<keyword evidence="4" id="KW-1185">Reference proteome</keyword>
<evidence type="ECO:0000256" key="2">
    <source>
        <dbReference type="SAM" id="MobiDB-lite"/>
    </source>
</evidence>
<dbReference type="PANTHER" id="PTHR47303:SF1">
    <property type="entry name" value="NF-KAPPA-B INHIBITOR BETA"/>
    <property type="match status" value="1"/>
</dbReference>
<reference evidence="3" key="1">
    <citation type="submission" date="2022-03" db="EMBL/GenBank/DDBJ databases">
        <title>A functionally conserved STORR gene fusion in Papaver species that diverged 16.8 million years ago.</title>
        <authorList>
            <person name="Catania T."/>
        </authorList>
    </citation>
    <scope>NUCLEOTIDE SEQUENCE</scope>
    <source>
        <strain evidence="3">S-191538</strain>
    </source>
</reference>
<dbReference type="InterPro" id="IPR036770">
    <property type="entry name" value="Ankyrin_rpt-contain_sf"/>
</dbReference>